<dbReference type="EMBL" id="JAODUP010000725">
    <property type="protein sequence ID" value="KAK2144853.1"/>
    <property type="molecule type" value="Genomic_DNA"/>
</dbReference>
<protein>
    <recommendedName>
        <fullName evidence="4">Reverse transcriptase domain-containing protein</fullName>
    </recommendedName>
</protein>
<feature type="region of interest" description="Disordered" evidence="1">
    <location>
        <begin position="1"/>
        <end position="185"/>
    </location>
</feature>
<evidence type="ECO:0008006" key="4">
    <source>
        <dbReference type="Google" id="ProtNLM"/>
    </source>
</evidence>
<dbReference type="GO" id="GO:0005634">
    <property type="term" value="C:nucleus"/>
    <property type="evidence" value="ECO:0007669"/>
    <property type="project" value="TreeGrafter"/>
</dbReference>
<feature type="compositionally biased region" description="Basic and acidic residues" evidence="1">
    <location>
        <begin position="144"/>
        <end position="153"/>
    </location>
</feature>
<proteinExistence type="predicted"/>
<feature type="compositionally biased region" description="Basic and acidic residues" evidence="1">
    <location>
        <begin position="97"/>
        <end position="109"/>
    </location>
</feature>
<name>A0AAD9J2I5_9ANNE</name>
<organism evidence="2 3">
    <name type="scientific">Paralvinella palmiformis</name>
    <dbReference type="NCBI Taxonomy" id="53620"/>
    <lineage>
        <taxon>Eukaryota</taxon>
        <taxon>Metazoa</taxon>
        <taxon>Spiralia</taxon>
        <taxon>Lophotrochozoa</taxon>
        <taxon>Annelida</taxon>
        <taxon>Polychaeta</taxon>
        <taxon>Sedentaria</taxon>
        <taxon>Canalipalpata</taxon>
        <taxon>Terebellida</taxon>
        <taxon>Terebelliformia</taxon>
        <taxon>Alvinellidae</taxon>
        <taxon>Paralvinella</taxon>
    </lineage>
</organism>
<feature type="compositionally biased region" description="Acidic residues" evidence="1">
    <location>
        <begin position="56"/>
        <end position="67"/>
    </location>
</feature>
<accession>A0AAD9J2I5</accession>
<dbReference type="PANTHER" id="PTHR15967">
    <property type="entry name" value="E2F-ASSOCIATED PHOSPHOPROTEIN"/>
    <property type="match status" value="1"/>
</dbReference>
<evidence type="ECO:0000313" key="3">
    <source>
        <dbReference type="Proteomes" id="UP001208570"/>
    </source>
</evidence>
<gene>
    <name evidence="2" type="ORF">LSH36_725g01094</name>
</gene>
<evidence type="ECO:0000256" key="1">
    <source>
        <dbReference type="SAM" id="MobiDB-lite"/>
    </source>
</evidence>
<dbReference type="InterPro" id="IPR019370">
    <property type="entry name" value="E2F-assoc_phosphoprotein"/>
</dbReference>
<feature type="compositionally biased region" description="Acidic residues" evidence="1">
    <location>
        <begin position="17"/>
        <end position="33"/>
    </location>
</feature>
<feature type="compositionally biased region" description="Polar residues" evidence="1">
    <location>
        <begin position="157"/>
        <end position="185"/>
    </location>
</feature>
<keyword evidence="3" id="KW-1185">Reference proteome</keyword>
<dbReference type="PANTHER" id="PTHR15967:SF0">
    <property type="entry name" value="E2F-ASSOCIATED PHOSPHOPROTEIN"/>
    <property type="match status" value="1"/>
</dbReference>
<dbReference type="Pfam" id="PF10238">
    <property type="entry name" value="Eapp_C"/>
    <property type="match status" value="1"/>
</dbReference>
<reference evidence="2" key="1">
    <citation type="journal article" date="2023" name="Mol. Biol. Evol.">
        <title>Third-Generation Sequencing Reveals the Adaptive Role of the Epigenome in Three Deep-Sea Polychaetes.</title>
        <authorList>
            <person name="Perez M."/>
            <person name="Aroh O."/>
            <person name="Sun Y."/>
            <person name="Lan Y."/>
            <person name="Juniper S.K."/>
            <person name="Young C.R."/>
            <person name="Angers B."/>
            <person name="Qian P.Y."/>
        </authorList>
    </citation>
    <scope>NUCLEOTIDE SEQUENCE</scope>
    <source>
        <strain evidence="2">P08H-3</strain>
    </source>
</reference>
<dbReference type="AlphaFoldDB" id="A0AAD9J2I5"/>
<dbReference type="Proteomes" id="UP001208570">
    <property type="component" value="Unassembled WGS sequence"/>
</dbReference>
<comment type="caution">
    <text evidence="2">The sequence shown here is derived from an EMBL/GenBank/DDBJ whole genome shotgun (WGS) entry which is preliminary data.</text>
</comment>
<evidence type="ECO:0000313" key="2">
    <source>
        <dbReference type="EMBL" id="KAK2144853.1"/>
    </source>
</evidence>
<sequence length="386" mass="43732">MAGYSYSADDGYPMVDLDSDLEQGLDSSEDEVEVILHGTPEQKRRLQRRSLAQDSSSDDEFEKEMEAELNQTMKNLKRKNKEDAALGSKNNQSSQKKSKESNIYDKVYFDSDSDEESSSKDKGSVHHGVISNDDLFYDPNIDDENQKWVDAKRRSYQPDSDYTSISGQTSDITSPKANMSNEQTPLPHSDAVLNCPACMTVLCLDCQRHDIYKNQYRAMFVINCDVNKTEILKFPKEAPLSKKQQKKNKRKQKKMKLLKMDEDGTDLVDAGTSIMGSKSAICDLVEQSDMDTFHPVKCSICTTEVGVYDHDEVYHFFNVLFLLSGVPQGSVLGPLVFTMYTRPLGIIAQRYGVKYHLYADDTQLYISLDPDNELNFSSSLKNLEHC</sequence>